<protein>
    <submittedName>
        <fullName evidence="2">Uncharacterized protein</fullName>
    </submittedName>
</protein>
<evidence type="ECO:0000313" key="3">
    <source>
        <dbReference type="Proteomes" id="UP000324222"/>
    </source>
</evidence>
<dbReference type="Proteomes" id="UP000324222">
    <property type="component" value="Unassembled WGS sequence"/>
</dbReference>
<proteinExistence type="predicted"/>
<name>A0A5B7H8P2_PORTR</name>
<dbReference type="AlphaFoldDB" id="A0A5B7H8P2"/>
<evidence type="ECO:0000313" key="2">
    <source>
        <dbReference type="EMBL" id="MPC68520.1"/>
    </source>
</evidence>
<evidence type="ECO:0000256" key="1">
    <source>
        <dbReference type="SAM" id="MobiDB-lite"/>
    </source>
</evidence>
<comment type="caution">
    <text evidence="2">The sequence shown here is derived from an EMBL/GenBank/DDBJ whole genome shotgun (WGS) entry which is preliminary data.</text>
</comment>
<feature type="region of interest" description="Disordered" evidence="1">
    <location>
        <begin position="62"/>
        <end position="97"/>
    </location>
</feature>
<keyword evidence="3" id="KW-1185">Reference proteome</keyword>
<reference evidence="2 3" key="1">
    <citation type="submission" date="2019-05" db="EMBL/GenBank/DDBJ databases">
        <title>Another draft genome of Portunus trituberculatus and its Hox gene families provides insights of decapod evolution.</title>
        <authorList>
            <person name="Jeong J.-H."/>
            <person name="Song I."/>
            <person name="Kim S."/>
            <person name="Choi T."/>
            <person name="Kim D."/>
            <person name="Ryu S."/>
            <person name="Kim W."/>
        </authorList>
    </citation>
    <scope>NUCLEOTIDE SEQUENCE [LARGE SCALE GENOMIC DNA]</scope>
    <source>
        <tissue evidence="2">Muscle</tissue>
    </source>
</reference>
<gene>
    <name evidence="2" type="ORF">E2C01_062722</name>
</gene>
<feature type="compositionally biased region" description="Basic and acidic residues" evidence="1">
    <location>
        <begin position="76"/>
        <end position="89"/>
    </location>
</feature>
<accession>A0A5B7H8P2</accession>
<organism evidence="2 3">
    <name type="scientific">Portunus trituberculatus</name>
    <name type="common">Swimming crab</name>
    <name type="synonym">Neptunus trituberculatus</name>
    <dbReference type="NCBI Taxonomy" id="210409"/>
    <lineage>
        <taxon>Eukaryota</taxon>
        <taxon>Metazoa</taxon>
        <taxon>Ecdysozoa</taxon>
        <taxon>Arthropoda</taxon>
        <taxon>Crustacea</taxon>
        <taxon>Multicrustacea</taxon>
        <taxon>Malacostraca</taxon>
        <taxon>Eumalacostraca</taxon>
        <taxon>Eucarida</taxon>
        <taxon>Decapoda</taxon>
        <taxon>Pleocyemata</taxon>
        <taxon>Brachyura</taxon>
        <taxon>Eubrachyura</taxon>
        <taxon>Portunoidea</taxon>
        <taxon>Portunidae</taxon>
        <taxon>Portuninae</taxon>
        <taxon>Portunus</taxon>
    </lineage>
</organism>
<dbReference type="EMBL" id="VSRR010027976">
    <property type="protein sequence ID" value="MPC68520.1"/>
    <property type="molecule type" value="Genomic_DNA"/>
</dbReference>
<sequence>MEEQERRGKKETKEYTPHLCPFFHLSSPSISVSVPSVPPFLLPSFRRTRSFQFASKSLWAASSRCSEGGEVGDGEGTEREGVPRKREGGTDESAILP</sequence>